<dbReference type="EC" id="6.3.4.3" evidence="1"/>
<gene>
    <name evidence="1" type="ORF">H839_07419</name>
</gene>
<evidence type="ECO:0000313" key="1">
    <source>
        <dbReference type="EMBL" id="EZP77447.1"/>
    </source>
</evidence>
<proteinExistence type="predicted"/>
<comment type="caution">
    <text evidence="1">The sequence shown here is derived from an EMBL/GenBank/DDBJ whole genome shotgun (WGS) entry which is preliminary data.</text>
</comment>
<organism evidence="1 2">
    <name type="scientific">Parageobacillus genomosp. 1</name>
    <dbReference type="NCBI Taxonomy" id="1295642"/>
    <lineage>
        <taxon>Bacteria</taxon>
        <taxon>Bacillati</taxon>
        <taxon>Bacillota</taxon>
        <taxon>Bacilli</taxon>
        <taxon>Bacillales</taxon>
        <taxon>Anoxybacillaceae</taxon>
        <taxon>Parageobacillus</taxon>
    </lineage>
</organism>
<keyword evidence="2" id="KW-1185">Reference proteome</keyword>
<reference evidence="1 2" key="1">
    <citation type="journal article" date="2014" name="Appl. Microbiol. Biotechnol.">
        <title>Transformable facultative thermophile Geobacillus stearothermophilus NUB3621 as a host strain for metabolic engineering.</title>
        <authorList>
            <person name="Blanchard K."/>
            <person name="Robic S."/>
            <person name="Matsumura I."/>
        </authorList>
    </citation>
    <scope>NUCLEOTIDE SEQUENCE [LARGE SCALE GENOMIC DNA]</scope>
    <source>
        <strain evidence="1 2">NUB3621</strain>
    </source>
</reference>
<dbReference type="AlphaFoldDB" id="A0ABC9VFW6"/>
<dbReference type="GO" id="GO:0004329">
    <property type="term" value="F:formate-tetrahydrofolate ligase activity"/>
    <property type="evidence" value="ECO:0007669"/>
    <property type="project" value="UniProtKB-EC"/>
</dbReference>
<keyword evidence="1" id="KW-0436">Ligase</keyword>
<name>A0ABC9VFW6_9BACL</name>
<dbReference type="EMBL" id="AOTZ01000004">
    <property type="protein sequence ID" value="EZP77447.1"/>
    <property type="molecule type" value="Genomic_DNA"/>
</dbReference>
<sequence>MNGYPVSLTEVWAKDGEGGIDLTEKVLHVIENAENHFAPLYDGNGIDSGENPQNPPKCSRTILKERWDV</sequence>
<evidence type="ECO:0000313" key="2">
    <source>
        <dbReference type="Proteomes" id="UP000023566"/>
    </source>
</evidence>
<accession>A0ABC9VFW6</accession>
<protein>
    <submittedName>
        <fullName evidence="1">Formate--tetrahydrofolate ligase</fullName>
        <ecNumber evidence="1">6.3.4.3</ecNumber>
    </submittedName>
</protein>
<dbReference type="InterPro" id="IPR027417">
    <property type="entry name" value="P-loop_NTPase"/>
</dbReference>
<dbReference type="Proteomes" id="UP000023566">
    <property type="component" value="Chromosome"/>
</dbReference>
<dbReference type="Gene3D" id="3.40.50.300">
    <property type="entry name" value="P-loop containing nucleotide triphosphate hydrolases"/>
    <property type="match status" value="1"/>
</dbReference>